<dbReference type="SUPFAM" id="SSF57701">
    <property type="entry name" value="Zn2/Cys6 DNA-binding domain"/>
    <property type="match status" value="1"/>
</dbReference>
<dbReference type="OrthoDB" id="5229455at2759"/>
<evidence type="ECO:0000256" key="6">
    <source>
        <dbReference type="ARBA" id="ARBA00023242"/>
    </source>
</evidence>
<gene>
    <name evidence="9" type="ORF">SPBR_00186</name>
</gene>
<feature type="domain" description="Zn(2)-C6 fungal-type" evidence="8">
    <location>
        <begin position="14"/>
        <end position="65"/>
    </location>
</feature>
<feature type="region of interest" description="Disordered" evidence="7">
    <location>
        <begin position="197"/>
        <end position="398"/>
    </location>
</feature>
<dbReference type="HOGENOM" id="CLU_008109_0_0_1"/>
<dbReference type="Pfam" id="PF00172">
    <property type="entry name" value="Zn_clus"/>
    <property type="match status" value="1"/>
</dbReference>
<evidence type="ECO:0000256" key="1">
    <source>
        <dbReference type="ARBA" id="ARBA00004123"/>
    </source>
</evidence>
<feature type="compositionally biased region" description="Acidic residues" evidence="7">
    <location>
        <begin position="84"/>
        <end position="94"/>
    </location>
</feature>
<feature type="compositionally biased region" description="Low complexity" evidence="7">
    <location>
        <begin position="234"/>
        <end position="249"/>
    </location>
</feature>
<keyword evidence="3" id="KW-0805">Transcription regulation</keyword>
<feature type="compositionally biased region" description="Polar residues" evidence="7">
    <location>
        <begin position="277"/>
        <end position="290"/>
    </location>
</feature>
<dbReference type="SMART" id="SM00066">
    <property type="entry name" value="GAL4"/>
    <property type="match status" value="1"/>
</dbReference>
<keyword evidence="6" id="KW-0539">Nucleus</keyword>
<dbReference type="EMBL" id="AWTV01000008">
    <property type="protein sequence ID" value="KIH90347.1"/>
    <property type="molecule type" value="Genomic_DNA"/>
</dbReference>
<evidence type="ECO:0000256" key="3">
    <source>
        <dbReference type="ARBA" id="ARBA00023015"/>
    </source>
</evidence>
<comment type="caution">
    <text evidence="9">The sequence shown here is derived from an EMBL/GenBank/DDBJ whole genome shotgun (WGS) entry which is preliminary data.</text>
</comment>
<dbReference type="GO" id="GO:0000976">
    <property type="term" value="F:transcription cis-regulatory region binding"/>
    <property type="evidence" value="ECO:0007669"/>
    <property type="project" value="TreeGrafter"/>
</dbReference>
<dbReference type="GO" id="GO:0000981">
    <property type="term" value="F:DNA-binding transcription factor activity, RNA polymerase II-specific"/>
    <property type="evidence" value="ECO:0007669"/>
    <property type="project" value="InterPro"/>
</dbReference>
<dbReference type="Gene3D" id="4.10.240.10">
    <property type="entry name" value="Zn(2)-C6 fungal-type DNA-binding domain"/>
    <property type="match status" value="1"/>
</dbReference>
<comment type="subcellular location">
    <subcellularLocation>
        <location evidence="1">Nucleus</location>
    </subcellularLocation>
</comment>
<evidence type="ECO:0000256" key="7">
    <source>
        <dbReference type="SAM" id="MobiDB-lite"/>
    </source>
</evidence>
<feature type="region of interest" description="Disordered" evidence="7">
    <location>
        <begin position="76"/>
        <end position="167"/>
    </location>
</feature>
<evidence type="ECO:0000256" key="2">
    <source>
        <dbReference type="ARBA" id="ARBA00022833"/>
    </source>
</evidence>
<dbReference type="GeneID" id="63673427"/>
<name>A0A0C2IZE8_9PEZI</name>
<accession>A0A0C2IZE8</accession>
<keyword evidence="10" id="KW-1185">Reference proteome</keyword>
<dbReference type="PANTHER" id="PTHR37534">
    <property type="entry name" value="TRANSCRIPTIONAL ACTIVATOR PROTEIN UGA3"/>
    <property type="match status" value="1"/>
</dbReference>
<reference evidence="9 10" key="1">
    <citation type="journal article" date="2014" name="BMC Genomics">
        <title>Comparative genomics of the major fungal agents of human and animal Sporotrichosis: Sporothrix schenckii and Sporothrix brasiliensis.</title>
        <authorList>
            <person name="Teixeira M.M."/>
            <person name="de Almeida L.G."/>
            <person name="Kubitschek-Barreira P."/>
            <person name="Alves F.L."/>
            <person name="Kioshima E.S."/>
            <person name="Abadio A.K."/>
            <person name="Fernandes L."/>
            <person name="Derengowski L.S."/>
            <person name="Ferreira K.S."/>
            <person name="Souza R.C."/>
            <person name="Ruiz J.C."/>
            <person name="de Andrade N.C."/>
            <person name="Paes H.C."/>
            <person name="Nicola A.M."/>
            <person name="Albuquerque P."/>
            <person name="Gerber A.L."/>
            <person name="Martins V.P."/>
            <person name="Peconick L.D."/>
            <person name="Neto A.V."/>
            <person name="Chaucanez C.B."/>
            <person name="Silva P.A."/>
            <person name="Cunha O.L."/>
            <person name="de Oliveira F.F."/>
            <person name="dos Santos T.C."/>
            <person name="Barros A.L."/>
            <person name="Soares M.A."/>
            <person name="de Oliveira L.M."/>
            <person name="Marini M.M."/>
            <person name="Villalobos-Duno H."/>
            <person name="Cunha M.M."/>
            <person name="de Hoog S."/>
            <person name="da Silveira J.F."/>
            <person name="Henrissat B."/>
            <person name="Nino-Vega G.A."/>
            <person name="Cisalpino P.S."/>
            <person name="Mora-Montes H.M."/>
            <person name="Almeida S.R."/>
            <person name="Stajich J.E."/>
            <person name="Lopes-Bezerra L.M."/>
            <person name="Vasconcelos A.T."/>
            <person name="Felipe M.S."/>
        </authorList>
    </citation>
    <scope>NUCLEOTIDE SEQUENCE [LARGE SCALE GENOMIC DNA]</scope>
    <source>
        <strain evidence="9 10">5110</strain>
    </source>
</reference>
<evidence type="ECO:0000313" key="9">
    <source>
        <dbReference type="EMBL" id="KIH90347.1"/>
    </source>
</evidence>
<dbReference type="GO" id="GO:0045944">
    <property type="term" value="P:positive regulation of transcription by RNA polymerase II"/>
    <property type="evidence" value="ECO:0007669"/>
    <property type="project" value="TreeGrafter"/>
</dbReference>
<keyword evidence="5" id="KW-0804">Transcription</keyword>
<dbReference type="GO" id="GO:0008270">
    <property type="term" value="F:zinc ion binding"/>
    <property type="evidence" value="ECO:0007669"/>
    <property type="project" value="InterPro"/>
</dbReference>
<dbReference type="PANTHER" id="PTHR37534:SF43">
    <property type="entry name" value="FINGER DOMAIN PROTEIN, PUTATIVE (AFU_ORTHOLOGUE AFUA_1G01850)-RELATED"/>
    <property type="match status" value="1"/>
</dbReference>
<feature type="compositionally biased region" description="Basic and acidic residues" evidence="7">
    <location>
        <begin position="250"/>
        <end position="271"/>
    </location>
</feature>
<feature type="compositionally biased region" description="Low complexity" evidence="7">
    <location>
        <begin position="354"/>
        <end position="368"/>
    </location>
</feature>
<dbReference type="RefSeq" id="XP_040618357.1">
    <property type="nucleotide sequence ID" value="XM_040758506.1"/>
</dbReference>
<feature type="compositionally biased region" description="Low complexity" evidence="7">
    <location>
        <begin position="118"/>
        <end position="132"/>
    </location>
</feature>
<feature type="compositionally biased region" description="Low complexity" evidence="7">
    <location>
        <begin position="153"/>
        <end position="164"/>
    </location>
</feature>
<protein>
    <submittedName>
        <fullName evidence="9">C6 zinc finger domain containing protein</fullName>
    </submittedName>
</protein>
<sequence length="865" mass="94341">MPRPKKPDGREPKSRSRSGCWSCKARKVKCTEERPSCSKYDVALFPCLKGGYQCDYGIRLNWDGRRTKRPQLKAVHLDAGSLMDGDDDFDEPTSGDERAPPPPPLPQSQLETQFQLGPTAAPPASALPANGAQPTLSVGSFQATGPAQGGPGAPARPSRPSTSQGSAAGQFQILTNMAISPTSPAVSQFAARRPVKPLKGVASKGGQEALAPPHQSPDGARMLLPGAPQLTSQPLSAPDAPESASPADSGDARLRHSKRQRIDSDASERDFAWTWPLSPSTVSGSFSAPSPRQFAPPLGFTPKPTVEGSSPRANEDGQQGKASPHTNNSLLHLQATSDFRRLSVNSLLSGPLGPNSAAGTPPASTTSPIPNPPAPPAETARPEDSKRDPQHDHNHHHYRSSCYYGIDAGFLDLDLGKNDDANALSGVRSGPKSSKTNATERQQKPGHESGGYYSTPVSVRIPRALGTLPPKLTENPMNMLYFHHFINNTARVLVPHDDPQSNPFRTILPQMAINNDNLLSLLLAYSASHRARILEQTEPVMRIALWVQDIFPALRQALDDHKQKISNANVATAIMLASLAIVSPTAFGYNIPWQRHLMLARELIATRPEGLRVDHHSSLEGQVCSFLWSWFAYIDVLGGLSGGPTDATPAWILDYKVYDPQDDDEIDCIMGFTTRCIYVLSQIAELVRRHEPDRLRITRKDANAWIPSTQIKMSVESLEVDVRDSMVQRPRPCAHLHQSGDAVRWDRDEMTATNEAYHWAALVQLQRRVLGKPTDHPDVQRPVQQIIDCIGRVSFGGTAENCLLFPLFTAGCECLDDGTRKNLLNRMLSVEGTGMMQVTRARALMQKAWGTGKPWETLLTTEFIG</sequence>
<dbReference type="Pfam" id="PF11951">
    <property type="entry name" value="Fungal_trans_2"/>
    <property type="match status" value="1"/>
</dbReference>
<evidence type="ECO:0000256" key="4">
    <source>
        <dbReference type="ARBA" id="ARBA00023125"/>
    </source>
</evidence>
<evidence type="ECO:0000259" key="8">
    <source>
        <dbReference type="SMART" id="SM00066"/>
    </source>
</evidence>
<dbReference type="AlphaFoldDB" id="A0A0C2IZE8"/>
<feature type="compositionally biased region" description="Polar residues" evidence="7">
    <location>
        <begin position="307"/>
        <end position="348"/>
    </location>
</feature>
<dbReference type="InterPro" id="IPR036864">
    <property type="entry name" value="Zn2-C6_fun-type_DNA-bd_sf"/>
</dbReference>
<proteinExistence type="predicted"/>
<feature type="compositionally biased region" description="Polar residues" evidence="7">
    <location>
        <begin position="107"/>
        <end position="116"/>
    </location>
</feature>
<feature type="compositionally biased region" description="Polar residues" evidence="7">
    <location>
        <begin position="431"/>
        <end position="440"/>
    </location>
</feature>
<dbReference type="InterPro" id="IPR021858">
    <property type="entry name" value="Fun_TF"/>
</dbReference>
<dbReference type="GO" id="GO:0005634">
    <property type="term" value="C:nucleus"/>
    <property type="evidence" value="ECO:0007669"/>
    <property type="project" value="UniProtKB-SubCell"/>
</dbReference>
<dbReference type="VEuPathDB" id="FungiDB:SPBR_00186"/>
<feature type="region of interest" description="Disordered" evidence="7">
    <location>
        <begin position="424"/>
        <end position="455"/>
    </location>
</feature>
<keyword evidence="2" id="KW-0862">Zinc</keyword>
<keyword evidence="4" id="KW-0238">DNA-binding</keyword>
<dbReference type="Proteomes" id="UP000031575">
    <property type="component" value="Unassembled WGS sequence"/>
</dbReference>
<dbReference type="InterPro" id="IPR001138">
    <property type="entry name" value="Zn2Cys6_DnaBD"/>
</dbReference>
<organism evidence="9 10">
    <name type="scientific">Sporothrix brasiliensis 5110</name>
    <dbReference type="NCBI Taxonomy" id="1398154"/>
    <lineage>
        <taxon>Eukaryota</taxon>
        <taxon>Fungi</taxon>
        <taxon>Dikarya</taxon>
        <taxon>Ascomycota</taxon>
        <taxon>Pezizomycotina</taxon>
        <taxon>Sordariomycetes</taxon>
        <taxon>Sordariomycetidae</taxon>
        <taxon>Ophiostomatales</taxon>
        <taxon>Ophiostomataceae</taxon>
        <taxon>Sporothrix</taxon>
    </lineage>
</organism>
<evidence type="ECO:0000313" key="10">
    <source>
        <dbReference type="Proteomes" id="UP000031575"/>
    </source>
</evidence>
<feature type="compositionally biased region" description="Basic and acidic residues" evidence="7">
    <location>
        <begin position="380"/>
        <end position="392"/>
    </location>
</feature>
<evidence type="ECO:0000256" key="5">
    <source>
        <dbReference type="ARBA" id="ARBA00023163"/>
    </source>
</evidence>
<dbReference type="CDD" id="cd00067">
    <property type="entry name" value="GAL4"/>
    <property type="match status" value="1"/>
</dbReference>